<dbReference type="Pfam" id="PF01676">
    <property type="entry name" value="Metalloenzyme"/>
    <property type="match status" value="1"/>
</dbReference>
<dbReference type="AlphaFoldDB" id="A0ABD4Z552"/>
<comment type="catalytic activity">
    <reaction evidence="1">
        <text>(2R)-2-phosphoglycerate = (2R)-3-phosphoglycerate</text>
        <dbReference type="Rhea" id="RHEA:15901"/>
        <dbReference type="ChEBI" id="CHEBI:58272"/>
        <dbReference type="ChEBI" id="CHEBI:58289"/>
        <dbReference type="EC" id="5.4.2.12"/>
    </reaction>
</comment>
<keyword evidence="5" id="KW-0324">Glycolysis</keyword>
<dbReference type="PANTHER" id="PTHR31209:SF0">
    <property type="entry name" value="METALLOENZYME DOMAIN-CONTAINING PROTEIN"/>
    <property type="match status" value="1"/>
</dbReference>
<accession>A0ABD4Z552</accession>
<protein>
    <submittedName>
        <fullName evidence="7">Alkaline phosphatase family protein</fullName>
    </submittedName>
</protein>
<dbReference type="Pfam" id="PF10143">
    <property type="entry name" value="PhosphMutase"/>
    <property type="match status" value="1"/>
</dbReference>
<evidence type="ECO:0000256" key="1">
    <source>
        <dbReference type="ARBA" id="ARBA00000370"/>
    </source>
</evidence>
<dbReference type="Gene3D" id="3.30.70.2130">
    <property type="entry name" value="Metalloenzyme domain"/>
    <property type="match status" value="1"/>
</dbReference>
<comment type="function">
    <text evidence="2">Catalyzes the interconversion of 2-phosphoglycerate and 3-phosphoglycerate.</text>
</comment>
<dbReference type="RefSeq" id="WP_285273396.1">
    <property type="nucleotide sequence ID" value="NZ_JASNVW010000001.1"/>
</dbReference>
<dbReference type="PIRSF" id="PIRSF006392">
    <property type="entry name" value="IPGAM_arch"/>
    <property type="match status" value="1"/>
</dbReference>
<dbReference type="Gene3D" id="3.40.720.10">
    <property type="entry name" value="Alkaline Phosphatase, subunit A"/>
    <property type="match status" value="1"/>
</dbReference>
<evidence type="ECO:0000313" key="8">
    <source>
        <dbReference type="Proteomes" id="UP001529235"/>
    </source>
</evidence>
<reference evidence="7 8" key="1">
    <citation type="submission" date="2023-05" db="EMBL/GenBank/DDBJ databases">
        <title>A new hyperthermophilic archaea 'Ignisphaera cupida' sp. nov. and description of the family 'Ignisphaeraceae' fam. nov.</title>
        <authorList>
            <person name="Podosokorskaya O.A."/>
            <person name="Elcheninov A.G."/>
            <person name="Klukina A."/>
            <person name="Merkel A.Y."/>
        </authorList>
    </citation>
    <scope>NUCLEOTIDE SEQUENCE [LARGE SCALE GENOMIC DNA]</scope>
    <source>
        <strain evidence="7 8">4213-co</strain>
    </source>
</reference>
<sequence>MIIIVLDGVADSLKYRPTSLELAKTQGLNELARISIGGCFYPIDDETAPESDAAVFSILGYNPKEINVGRGLLEALGVGIELLEGSEVAFRANFATIDAKTLKIIDRRVGRSLTSAEAKELAKSLNNLNLGIYGGYAKVYSTVGHRAVVVIGSKEKRLSANVSNTDPAYGRVGRVSIALEKFEPFVAKCKPLDNSEEAKITCELVDEFTKKVIEILDSHPINVKRAEKSLPKANALLLRDAEDRYPNIKSISTIYGKSFGIVAEMPVEKGIGKLLGMKAVEVSPPSGSIEKDLKERLEATLKLLNEVDVVYVHLKGPDEPGHDGNKQRKVSSIEAIDRYYILPLIESIDLNKIAIVVTADHATPPEFKAHTSDPVPLIVASKALKRTDGLNRFTEHECCSKGSLGIIPHGYLVLKKIFELLNQ</sequence>
<proteinExistence type="inferred from homology"/>
<dbReference type="NCBIfam" id="TIGR00306">
    <property type="entry name" value="apgM"/>
    <property type="match status" value="1"/>
</dbReference>
<feature type="domain" description="Metalloenzyme" evidence="6">
    <location>
        <begin position="1"/>
        <end position="408"/>
    </location>
</feature>
<dbReference type="InterPro" id="IPR017850">
    <property type="entry name" value="Alkaline_phosphatase_core_sf"/>
</dbReference>
<evidence type="ECO:0000259" key="6">
    <source>
        <dbReference type="Pfam" id="PF01676"/>
    </source>
</evidence>
<gene>
    <name evidence="7" type="ORF">QPL79_01395</name>
</gene>
<dbReference type="GO" id="GO:0006096">
    <property type="term" value="P:glycolytic process"/>
    <property type="evidence" value="ECO:0007669"/>
    <property type="project" value="UniProtKB-KW"/>
</dbReference>
<dbReference type="CDD" id="cd16011">
    <property type="entry name" value="iPGM_like"/>
    <property type="match status" value="1"/>
</dbReference>
<evidence type="ECO:0000313" key="7">
    <source>
        <dbReference type="EMBL" id="MDK6028020.1"/>
    </source>
</evidence>
<dbReference type="PANTHER" id="PTHR31209">
    <property type="entry name" value="COFACTOR-INDEPENDENT PHOSPHOGLYCERATE MUTASE"/>
    <property type="match status" value="1"/>
</dbReference>
<evidence type="ECO:0000256" key="5">
    <source>
        <dbReference type="ARBA" id="ARBA00023152"/>
    </source>
</evidence>
<evidence type="ECO:0000256" key="3">
    <source>
        <dbReference type="ARBA" id="ARBA00004921"/>
    </source>
</evidence>
<keyword evidence="8" id="KW-1185">Reference proteome</keyword>
<comment type="similarity">
    <text evidence="4">Belongs to the BPG-independent phosphoglycerate mutase family. A-PGAM subfamily.</text>
</comment>
<comment type="caution">
    <text evidence="7">The sequence shown here is derived from an EMBL/GenBank/DDBJ whole genome shotgun (WGS) entry which is preliminary data.</text>
</comment>
<comment type="pathway">
    <text evidence="3">Carbohydrate degradation.</text>
</comment>
<organism evidence="7 8">
    <name type="scientific">Ignisphaera cupida</name>
    <dbReference type="NCBI Taxonomy" id="3050454"/>
    <lineage>
        <taxon>Archaea</taxon>
        <taxon>Thermoproteota</taxon>
        <taxon>Thermoprotei</taxon>
        <taxon>Desulfurococcales</taxon>
        <taxon>Desulfurococcaceae</taxon>
        <taxon>Ignisphaera</taxon>
    </lineage>
</organism>
<evidence type="ECO:0000256" key="4">
    <source>
        <dbReference type="ARBA" id="ARBA00005524"/>
    </source>
</evidence>
<dbReference type="InterPro" id="IPR004456">
    <property type="entry name" value="Pglycerate_mutase_ApgM"/>
</dbReference>
<dbReference type="GO" id="GO:0004619">
    <property type="term" value="F:phosphoglycerate mutase activity"/>
    <property type="evidence" value="ECO:0007669"/>
    <property type="project" value="UniProtKB-EC"/>
</dbReference>
<dbReference type="EMBL" id="JASNVW010000001">
    <property type="protein sequence ID" value="MDK6028020.1"/>
    <property type="molecule type" value="Genomic_DNA"/>
</dbReference>
<dbReference type="InterPro" id="IPR042253">
    <property type="entry name" value="Pglycerate_mutase_ApgM_sf"/>
</dbReference>
<name>A0ABD4Z552_9CREN</name>
<dbReference type="SUPFAM" id="SSF53649">
    <property type="entry name" value="Alkaline phosphatase-like"/>
    <property type="match status" value="1"/>
</dbReference>
<evidence type="ECO:0000256" key="2">
    <source>
        <dbReference type="ARBA" id="ARBA00002315"/>
    </source>
</evidence>
<dbReference type="Proteomes" id="UP001529235">
    <property type="component" value="Unassembled WGS sequence"/>
</dbReference>
<dbReference type="InterPro" id="IPR006124">
    <property type="entry name" value="Metalloenzyme"/>
</dbReference>